<name>A0A8B6DAT0_MYTGA</name>
<proteinExistence type="predicted"/>
<dbReference type="InterPro" id="IPR002181">
    <property type="entry name" value="Fibrinogen_a/b/g_C_dom"/>
</dbReference>
<reference evidence="3" key="1">
    <citation type="submission" date="2018-11" db="EMBL/GenBank/DDBJ databases">
        <authorList>
            <person name="Alioto T."/>
            <person name="Alioto T."/>
        </authorList>
    </citation>
    <scope>NUCLEOTIDE SEQUENCE</scope>
</reference>
<evidence type="ECO:0000313" key="3">
    <source>
        <dbReference type="EMBL" id="VDI16119.1"/>
    </source>
</evidence>
<evidence type="ECO:0000256" key="1">
    <source>
        <dbReference type="ARBA" id="ARBA00023157"/>
    </source>
</evidence>
<dbReference type="FunFam" id="3.90.215.10:FF:000001">
    <property type="entry name" value="Tenascin isoform 1"/>
    <property type="match status" value="1"/>
</dbReference>
<dbReference type="AlphaFoldDB" id="A0A8B6DAT0"/>
<evidence type="ECO:0000313" key="4">
    <source>
        <dbReference type="Proteomes" id="UP000596742"/>
    </source>
</evidence>
<dbReference type="PROSITE" id="PS00514">
    <property type="entry name" value="FIBRINOGEN_C_1"/>
    <property type="match status" value="1"/>
</dbReference>
<dbReference type="PROSITE" id="PS51406">
    <property type="entry name" value="FIBRINOGEN_C_2"/>
    <property type="match status" value="1"/>
</dbReference>
<dbReference type="Pfam" id="PF00147">
    <property type="entry name" value="Fibrinogen_C"/>
    <property type="match status" value="1"/>
</dbReference>
<dbReference type="OrthoDB" id="6345539at2759"/>
<dbReference type="InterPro" id="IPR014716">
    <property type="entry name" value="Fibrinogen_a/b/g_C_1"/>
</dbReference>
<evidence type="ECO:0000259" key="2">
    <source>
        <dbReference type="PROSITE" id="PS51406"/>
    </source>
</evidence>
<dbReference type="EMBL" id="UYJE01003045">
    <property type="protein sequence ID" value="VDI16119.1"/>
    <property type="molecule type" value="Genomic_DNA"/>
</dbReference>
<dbReference type="InterPro" id="IPR036056">
    <property type="entry name" value="Fibrinogen-like_C"/>
</dbReference>
<keyword evidence="4" id="KW-1185">Reference proteome</keyword>
<keyword evidence="1" id="KW-1015">Disulfide bond</keyword>
<dbReference type="SMART" id="SM00186">
    <property type="entry name" value="FBG"/>
    <property type="match status" value="1"/>
</dbReference>
<dbReference type="Proteomes" id="UP000596742">
    <property type="component" value="Unassembled WGS sequence"/>
</dbReference>
<organism evidence="3 4">
    <name type="scientific">Mytilus galloprovincialis</name>
    <name type="common">Mediterranean mussel</name>
    <dbReference type="NCBI Taxonomy" id="29158"/>
    <lineage>
        <taxon>Eukaryota</taxon>
        <taxon>Metazoa</taxon>
        <taxon>Spiralia</taxon>
        <taxon>Lophotrochozoa</taxon>
        <taxon>Mollusca</taxon>
        <taxon>Bivalvia</taxon>
        <taxon>Autobranchia</taxon>
        <taxon>Pteriomorphia</taxon>
        <taxon>Mytilida</taxon>
        <taxon>Mytiloidea</taxon>
        <taxon>Mytilidae</taxon>
        <taxon>Mytilinae</taxon>
        <taxon>Mytilus</taxon>
    </lineage>
</organism>
<dbReference type="CDD" id="cd00087">
    <property type="entry name" value="FReD"/>
    <property type="match status" value="1"/>
</dbReference>
<dbReference type="InterPro" id="IPR050373">
    <property type="entry name" value="Fibrinogen_C-term_domain"/>
</dbReference>
<dbReference type="SUPFAM" id="SSF56496">
    <property type="entry name" value="Fibrinogen C-terminal domain-like"/>
    <property type="match status" value="1"/>
</dbReference>
<dbReference type="Gene3D" id="3.90.215.10">
    <property type="entry name" value="Gamma Fibrinogen, chain A, domain 1"/>
    <property type="match status" value="1"/>
</dbReference>
<dbReference type="InterPro" id="IPR020837">
    <property type="entry name" value="Fibrinogen_CS"/>
</dbReference>
<sequence>MYSTDFVPRDCSDFPQGSISGVYTIYPKVTKFDVYCDMETAGFGWTVFQRRINGIVDFYREWSDYEDGFGNLESEFWLGNKFLHHLTSTAKHKLYIYLEDFDGNSRYAEYSEFSIGDAATNYILNVDGYDGNAGDSLSSPGHQNHNGMMFSTIDSDNDNSKGNCATAFKGAWWYNSCHLANLNGEYLGGYYSTKPKGIVWATWKGYYYSLKSTRIMIKRHYKTL</sequence>
<comment type="caution">
    <text evidence="3">The sequence shown here is derived from an EMBL/GenBank/DDBJ whole genome shotgun (WGS) entry which is preliminary data.</text>
</comment>
<dbReference type="NCBIfam" id="NF040941">
    <property type="entry name" value="GGGWT_bact"/>
    <property type="match status" value="1"/>
</dbReference>
<dbReference type="PANTHER" id="PTHR19143">
    <property type="entry name" value="FIBRINOGEN/TENASCIN/ANGIOPOEITIN"/>
    <property type="match status" value="1"/>
</dbReference>
<dbReference type="GO" id="GO:0005615">
    <property type="term" value="C:extracellular space"/>
    <property type="evidence" value="ECO:0007669"/>
    <property type="project" value="TreeGrafter"/>
</dbReference>
<feature type="domain" description="Fibrinogen C-terminal" evidence="2">
    <location>
        <begin position="2"/>
        <end position="221"/>
    </location>
</feature>
<gene>
    <name evidence="3" type="ORF">MGAL_10B070646</name>
</gene>
<protein>
    <recommendedName>
        <fullName evidence="2">Fibrinogen C-terminal domain-containing protein</fullName>
    </recommendedName>
</protein>
<dbReference type="PANTHER" id="PTHR19143:SF327">
    <property type="entry name" value="FI21813P1-RELATED"/>
    <property type="match status" value="1"/>
</dbReference>
<accession>A0A8B6DAT0</accession>